<organism evidence="1 2">
    <name type="scientific">Halospeciosus flavus</name>
    <dbReference type="NCBI Taxonomy" id="3032283"/>
    <lineage>
        <taxon>Archaea</taxon>
        <taxon>Methanobacteriati</taxon>
        <taxon>Methanobacteriota</taxon>
        <taxon>Stenosarchaea group</taxon>
        <taxon>Halobacteria</taxon>
        <taxon>Halobacteriales</taxon>
        <taxon>Halobacteriaceae</taxon>
        <taxon>Halospeciosus</taxon>
    </lineage>
</organism>
<evidence type="ECO:0000313" key="1">
    <source>
        <dbReference type="EMBL" id="MFC7201293.1"/>
    </source>
</evidence>
<dbReference type="AlphaFoldDB" id="A0ABD5Z8A2"/>
<dbReference type="Proteomes" id="UP001596447">
    <property type="component" value="Unassembled WGS sequence"/>
</dbReference>
<gene>
    <name evidence="1" type="ORF">ACFQJ9_18100</name>
</gene>
<dbReference type="RefSeq" id="WP_279528044.1">
    <property type="nucleotide sequence ID" value="NZ_CP122312.1"/>
</dbReference>
<accession>A0ABD5Z8A2</accession>
<sequence>MEFYQAKPGVEVGHETYGRGVVRAVRPQTDERVAEADVYFYEHDAATNVPLLALEPAAAVTRTDVTDTDHGLTVTVDDGLYTVALRPDGEGGGFEVTLSLGNATLDSAHLSTDE</sequence>
<dbReference type="EMBL" id="JBHTAR010000011">
    <property type="protein sequence ID" value="MFC7201293.1"/>
    <property type="molecule type" value="Genomic_DNA"/>
</dbReference>
<proteinExistence type="predicted"/>
<reference evidence="1 2" key="1">
    <citation type="journal article" date="2019" name="Int. J. Syst. Evol. Microbiol.">
        <title>The Global Catalogue of Microorganisms (GCM) 10K type strain sequencing project: providing services to taxonomists for standard genome sequencing and annotation.</title>
        <authorList>
            <consortium name="The Broad Institute Genomics Platform"/>
            <consortium name="The Broad Institute Genome Sequencing Center for Infectious Disease"/>
            <person name="Wu L."/>
            <person name="Ma J."/>
        </authorList>
    </citation>
    <scope>NUCLEOTIDE SEQUENCE [LARGE SCALE GENOMIC DNA]</scope>
    <source>
        <strain evidence="1 2">XZGYJ-43</strain>
    </source>
</reference>
<keyword evidence="2" id="KW-1185">Reference proteome</keyword>
<name>A0ABD5Z8A2_9EURY</name>
<evidence type="ECO:0000313" key="2">
    <source>
        <dbReference type="Proteomes" id="UP001596447"/>
    </source>
</evidence>
<comment type="caution">
    <text evidence="1">The sequence shown here is derived from an EMBL/GenBank/DDBJ whole genome shotgun (WGS) entry which is preliminary data.</text>
</comment>
<protein>
    <submittedName>
        <fullName evidence="1">Uncharacterized protein</fullName>
    </submittedName>
</protein>